<reference evidence="2" key="2">
    <citation type="submission" date="2021-09" db="EMBL/GenBank/DDBJ databases">
        <authorList>
            <person name="Gilroy R."/>
        </authorList>
    </citation>
    <scope>NUCLEOTIDE SEQUENCE</scope>
    <source>
        <strain evidence="2">ChiGjej1B1-18357</strain>
    </source>
</reference>
<dbReference type="Proteomes" id="UP000776650">
    <property type="component" value="Unassembled WGS sequence"/>
</dbReference>
<dbReference type="RefSeq" id="WP_303914730.1">
    <property type="nucleotide sequence ID" value="NZ_DYXM01000235.1"/>
</dbReference>
<protein>
    <submittedName>
        <fullName evidence="2">Uncharacterized protein</fullName>
    </submittedName>
</protein>
<dbReference type="EMBL" id="DYXM01000235">
    <property type="protein sequence ID" value="HJE91786.1"/>
    <property type="molecule type" value="Genomic_DNA"/>
</dbReference>
<comment type="caution">
    <text evidence="2">The sequence shown here is derived from an EMBL/GenBank/DDBJ whole genome shotgun (WGS) entry which is preliminary data.</text>
</comment>
<sequence length="80" mass="8735">MSDFERRKDQVQEAISSTAGLVGRLTAITTDAVGSAAREVGDWISDGVEMREAAKLSREDEQRNKQPDDQQHTDDTEGGA</sequence>
<evidence type="ECO:0000313" key="3">
    <source>
        <dbReference type="Proteomes" id="UP000776650"/>
    </source>
</evidence>
<evidence type="ECO:0000313" key="2">
    <source>
        <dbReference type="EMBL" id="HJE91786.1"/>
    </source>
</evidence>
<dbReference type="AlphaFoldDB" id="A0A921F568"/>
<reference evidence="2" key="1">
    <citation type="journal article" date="2021" name="PeerJ">
        <title>Extensive microbial diversity within the chicken gut microbiome revealed by metagenomics and culture.</title>
        <authorList>
            <person name="Gilroy R."/>
            <person name="Ravi A."/>
            <person name="Getino M."/>
            <person name="Pursley I."/>
            <person name="Horton D.L."/>
            <person name="Alikhan N.F."/>
            <person name="Baker D."/>
            <person name="Gharbi K."/>
            <person name="Hall N."/>
            <person name="Watson M."/>
            <person name="Adriaenssens E.M."/>
            <person name="Foster-Nyarko E."/>
            <person name="Jarju S."/>
            <person name="Secka A."/>
            <person name="Antonio M."/>
            <person name="Oren A."/>
            <person name="Chaudhuri R.R."/>
            <person name="La Ragione R."/>
            <person name="Hildebrand F."/>
            <person name="Pallen M.J."/>
        </authorList>
    </citation>
    <scope>NUCLEOTIDE SEQUENCE</scope>
    <source>
        <strain evidence="2">ChiGjej1B1-18357</strain>
    </source>
</reference>
<organism evidence="2 3">
    <name type="scientific">Dietzia timorensis</name>
    <dbReference type="NCBI Taxonomy" id="499555"/>
    <lineage>
        <taxon>Bacteria</taxon>
        <taxon>Bacillati</taxon>
        <taxon>Actinomycetota</taxon>
        <taxon>Actinomycetes</taxon>
        <taxon>Mycobacteriales</taxon>
        <taxon>Dietziaceae</taxon>
        <taxon>Dietzia</taxon>
    </lineage>
</organism>
<name>A0A921F568_9ACTN</name>
<gene>
    <name evidence="2" type="ORF">K8V11_12345</name>
</gene>
<accession>A0A921F568</accession>
<evidence type="ECO:0000256" key="1">
    <source>
        <dbReference type="SAM" id="MobiDB-lite"/>
    </source>
</evidence>
<proteinExistence type="predicted"/>
<feature type="region of interest" description="Disordered" evidence="1">
    <location>
        <begin position="52"/>
        <end position="80"/>
    </location>
</feature>